<organism evidence="1 2">
    <name type="scientific">Magnetospirillum sulfuroxidans</name>
    <dbReference type="NCBI Taxonomy" id="611300"/>
    <lineage>
        <taxon>Bacteria</taxon>
        <taxon>Pseudomonadati</taxon>
        <taxon>Pseudomonadota</taxon>
        <taxon>Alphaproteobacteria</taxon>
        <taxon>Rhodospirillales</taxon>
        <taxon>Rhodospirillaceae</taxon>
        <taxon>Magnetospirillum</taxon>
    </lineage>
</organism>
<keyword evidence="2" id="KW-1185">Reference proteome</keyword>
<dbReference type="EMBL" id="JAGTUF010000011">
    <property type="protein sequence ID" value="MBR9972523.1"/>
    <property type="molecule type" value="Genomic_DNA"/>
</dbReference>
<dbReference type="Gene3D" id="3.40.50.1110">
    <property type="entry name" value="SGNH hydrolase"/>
    <property type="match status" value="2"/>
</dbReference>
<evidence type="ECO:0000313" key="1">
    <source>
        <dbReference type="EMBL" id="MBR9972523.1"/>
    </source>
</evidence>
<comment type="caution">
    <text evidence="1">The sequence shown here is derived from an EMBL/GenBank/DDBJ whole genome shotgun (WGS) entry which is preliminary data.</text>
</comment>
<proteinExistence type="predicted"/>
<name>A0ABS5IDL7_9PROT</name>
<dbReference type="RefSeq" id="WP_211549354.1">
    <property type="nucleotide sequence ID" value="NZ_JAGTUF010000011.1"/>
</dbReference>
<gene>
    <name evidence="1" type="ORF">KEC16_12435</name>
</gene>
<accession>A0ABS5IDL7</accession>
<dbReference type="InterPro" id="IPR036514">
    <property type="entry name" value="SGNH_hydro_sf"/>
</dbReference>
<evidence type="ECO:0000313" key="2">
    <source>
        <dbReference type="Proteomes" id="UP000680714"/>
    </source>
</evidence>
<protein>
    <submittedName>
        <fullName evidence="1">SGNH/GDSL hydrolase family protein</fullName>
    </submittedName>
</protein>
<dbReference type="Proteomes" id="UP000680714">
    <property type="component" value="Unassembled WGS sequence"/>
</dbReference>
<sequence>MWKRRVAAALAIAVLLVAVDLGLGQVGKAFVPDWEVRAHKLKFRTEDPVFHHGFAPLVSQYDRWGAEKYPLFTNSLGFRDASPRQLELKGTGKRVALIGDSFTEGVGYPWEQTFAGILSKSLATEGTEVLNLGVSSYSPLLYFKKVENLVETRGLRIDELIVFIDVGDVYNEAAWYSLNAAGEVISNLTGGINIAERRGRLGDWLSVNSMTGKLVYTMADLWKFQRGKKQAERESQSVDAGVWSDFGAIIDARDSRWTWDQDAWAQWGEKGVANSLEHMDMLLAVTRRNNIRLTVAVYPWPAQIWHHVGGNPPTTRIFGQWSHDHGVDFLDLNPLFFKQDRETTLRDFYIPNDVHWNSHGHAVVAEAVQGWYRQRHP</sequence>
<dbReference type="GO" id="GO:0016787">
    <property type="term" value="F:hydrolase activity"/>
    <property type="evidence" value="ECO:0007669"/>
    <property type="project" value="UniProtKB-KW"/>
</dbReference>
<dbReference type="SUPFAM" id="SSF52266">
    <property type="entry name" value="SGNH hydrolase"/>
    <property type="match status" value="1"/>
</dbReference>
<keyword evidence="1" id="KW-0378">Hydrolase</keyword>
<reference evidence="1 2" key="1">
    <citation type="submission" date="2021-04" db="EMBL/GenBank/DDBJ databases">
        <title>Magnetospirillum sulfuroxidans sp. nov., a facultative chemolithoautotrophic sulfur-oxidizing alphaproteobacterium isolated from freshwater sediment and proposals for Paramagetospirillum gen. nov., and Magnetospirillaceae fam. nov.</title>
        <authorList>
            <person name="Koziaeva V."/>
            <person name="Geelhoed J.S."/>
            <person name="Sorokin D.Y."/>
            <person name="Grouzdev D.S."/>
        </authorList>
    </citation>
    <scope>NUCLEOTIDE SEQUENCE [LARGE SCALE GENOMIC DNA]</scope>
    <source>
        <strain evidence="1 2">J10</strain>
    </source>
</reference>